<name>A0A1J1I435_9DIPT</name>
<dbReference type="Proteomes" id="UP000183832">
    <property type="component" value="Unassembled WGS sequence"/>
</dbReference>
<evidence type="ECO:0000313" key="2">
    <source>
        <dbReference type="Proteomes" id="UP000183832"/>
    </source>
</evidence>
<reference evidence="1 2" key="1">
    <citation type="submission" date="2015-04" db="EMBL/GenBank/DDBJ databases">
        <authorList>
            <person name="Syromyatnikov M.Y."/>
            <person name="Popov V.N."/>
        </authorList>
    </citation>
    <scope>NUCLEOTIDE SEQUENCE [LARGE SCALE GENOMIC DNA]</scope>
</reference>
<evidence type="ECO:0000313" key="1">
    <source>
        <dbReference type="EMBL" id="CRK95053.1"/>
    </source>
</evidence>
<sequence length="111" mass="13250">MQNTFSICFQQHILIEHYQSHSVMLFIKLNYKSANFISQLQINLISSSKKGVEIWSRLKEHEIDDLNKTLLRLHLPSTHLYLMLPMDETLIDIHEHVTTQKPHTILFRNRR</sequence>
<organism evidence="1 2">
    <name type="scientific">Clunio marinus</name>
    <dbReference type="NCBI Taxonomy" id="568069"/>
    <lineage>
        <taxon>Eukaryota</taxon>
        <taxon>Metazoa</taxon>
        <taxon>Ecdysozoa</taxon>
        <taxon>Arthropoda</taxon>
        <taxon>Hexapoda</taxon>
        <taxon>Insecta</taxon>
        <taxon>Pterygota</taxon>
        <taxon>Neoptera</taxon>
        <taxon>Endopterygota</taxon>
        <taxon>Diptera</taxon>
        <taxon>Nematocera</taxon>
        <taxon>Chironomoidea</taxon>
        <taxon>Chironomidae</taxon>
        <taxon>Clunio</taxon>
    </lineage>
</organism>
<keyword evidence="2" id="KW-1185">Reference proteome</keyword>
<proteinExistence type="predicted"/>
<dbReference type="AlphaFoldDB" id="A0A1J1I435"/>
<gene>
    <name evidence="1" type="ORF">CLUMA_CG008536</name>
</gene>
<accession>A0A1J1I435</accession>
<protein>
    <submittedName>
        <fullName evidence="1">CLUMA_CG008536, isoform A</fullName>
    </submittedName>
</protein>
<dbReference type="EMBL" id="CVRI01000040">
    <property type="protein sequence ID" value="CRK95053.1"/>
    <property type="molecule type" value="Genomic_DNA"/>
</dbReference>